<dbReference type="Pfam" id="PF04073">
    <property type="entry name" value="tRNA_edit"/>
    <property type="match status" value="1"/>
</dbReference>
<organism evidence="2 3">
    <name type="scientific">Hydrogenophaga aromaticivorans</name>
    <dbReference type="NCBI Taxonomy" id="2610898"/>
    <lineage>
        <taxon>Bacteria</taxon>
        <taxon>Pseudomonadati</taxon>
        <taxon>Pseudomonadota</taxon>
        <taxon>Betaproteobacteria</taxon>
        <taxon>Burkholderiales</taxon>
        <taxon>Comamonadaceae</taxon>
        <taxon>Hydrogenophaga</taxon>
    </lineage>
</organism>
<dbReference type="InterPro" id="IPR036754">
    <property type="entry name" value="YbaK/aa-tRNA-synt-asso_dom_sf"/>
</dbReference>
<dbReference type="RefSeq" id="WP_177137633.1">
    <property type="nucleotide sequence ID" value="NZ_JAGPWB010000056.1"/>
</dbReference>
<dbReference type="InterPro" id="IPR007214">
    <property type="entry name" value="YbaK/aa-tRNA-synth-assoc-dom"/>
</dbReference>
<dbReference type="PANTHER" id="PTHR30411">
    <property type="entry name" value="CYTOPLASMIC PROTEIN"/>
    <property type="match status" value="1"/>
</dbReference>
<reference evidence="2 3" key="1">
    <citation type="submission" date="2019-09" db="EMBL/GenBank/DDBJ databases">
        <title>Hydrogenophaga aromatica sp. nov., isolated from a para-xylene-degrading enrichment culture.</title>
        <authorList>
            <person name="Tancsics A."/>
            <person name="Banerjee S."/>
        </authorList>
    </citation>
    <scope>NUCLEOTIDE SEQUENCE [LARGE SCALE GENOMIC DNA]</scope>
    <source>
        <strain evidence="2 3">D2P1</strain>
    </source>
</reference>
<evidence type="ECO:0000313" key="2">
    <source>
        <dbReference type="EMBL" id="NWF47738.1"/>
    </source>
</evidence>
<sequence>MSVPDRLSSFLLVHDADYDFQPHRHSRGSSDSAHAAHVPPHQLAKAVVLEDEAGCVMAVVPADRYVRLGRVSQLLARQHLRLADENRIAALFPDCERGAVPALGMAWGLETVVDDELENLSVVYIECGDHERLLRLEHRQFHALMRQARHGQFSGLRIH</sequence>
<protein>
    <submittedName>
        <fullName evidence="2">YbaK/EbsC family protein</fullName>
    </submittedName>
</protein>
<name>A0A7Y8H0D9_9BURK</name>
<dbReference type="CDD" id="cd04332">
    <property type="entry name" value="YbaK_like"/>
    <property type="match status" value="1"/>
</dbReference>
<dbReference type="EMBL" id="VYGV01000020">
    <property type="protein sequence ID" value="NWF47738.1"/>
    <property type="molecule type" value="Genomic_DNA"/>
</dbReference>
<accession>A0A7Y8H0D9</accession>
<evidence type="ECO:0000313" key="3">
    <source>
        <dbReference type="Proteomes" id="UP000545507"/>
    </source>
</evidence>
<gene>
    <name evidence="2" type="ORF">F3K02_21145</name>
</gene>
<dbReference type="SUPFAM" id="SSF55826">
    <property type="entry name" value="YbaK/ProRS associated domain"/>
    <property type="match status" value="1"/>
</dbReference>
<dbReference type="GO" id="GO:0002161">
    <property type="term" value="F:aminoacyl-tRNA deacylase activity"/>
    <property type="evidence" value="ECO:0007669"/>
    <property type="project" value="InterPro"/>
</dbReference>
<evidence type="ECO:0000259" key="1">
    <source>
        <dbReference type="Pfam" id="PF04073"/>
    </source>
</evidence>
<dbReference type="Gene3D" id="3.90.960.10">
    <property type="entry name" value="YbaK/aminoacyl-tRNA synthetase-associated domain"/>
    <property type="match status" value="1"/>
</dbReference>
<proteinExistence type="predicted"/>
<feature type="domain" description="YbaK/aminoacyl-tRNA synthetase-associated" evidence="1">
    <location>
        <begin position="24"/>
        <end position="140"/>
    </location>
</feature>
<comment type="caution">
    <text evidence="2">The sequence shown here is derived from an EMBL/GenBank/DDBJ whole genome shotgun (WGS) entry which is preliminary data.</text>
</comment>
<dbReference type="Proteomes" id="UP000545507">
    <property type="component" value="Unassembled WGS sequence"/>
</dbReference>
<dbReference type="PANTHER" id="PTHR30411:SF9">
    <property type="entry name" value="MULTIFUNCTIONAL SER_THR-TRNA DEACYLASE PROXP-Y"/>
    <property type="match status" value="1"/>
</dbReference>
<keyword evidence="3" id="KW-1185">Reference proteome</keyword>
<dbReference type="AlphaFoldDB" id="A0A7Y8H0D9"/>